<organism evidence="2">
    <name type="scientific">Ixodes ricinus</name>
    <name type="common">Common tick</name>
    <name type="synonym">Acarus ricinus</name>
    <dbReference type="NCBI Taxonomy" id="34613"/>
    <lineage>
        <taxon>Eukaryota</taxon>
        <taxon>Metazoa</taxon>
        <taxon>Ecdysozoa</taxon>
        <taxon>Arthropoda</taxon>
        <taxon>Chelicerata</taxon>
        <taxon>Arachnida</taxon>
        <taxon>Acari</taxon>
        <taxon>Parasitiformes</taxon>
        <taxon>Ixodida</taxon>
        <taxon>Ixodoidea</taxon>
        <taxon>Ixodidae</taxon>
        <taxon>Ixodinae</taxon>
        <taxon>Ixodes</taxon>
    </lineage>
</organism>
<proteinExistence type="predicted"/>
<reference evidence="2" key="1">
    <citation type="submission" date="2019-12" db="EMBL/GenBank/DDBJ databases">
        <title>An insight into the sialome of adult female Ixodes ricinus ticks feeding for 6 days.</title>
        <authorList>
            <person name="Perner J."/>
            <person name="Ribeiro J.M.C."/>
        </authorList>
    </citation>
    <scope>NUCLEOTIDE SEQUENCE</scope>
    <source>
        <strain evidence="2">Semi-engorged</strain>
        <tissue evidence="2">Salivary glands</tissue>
    </source>
</reference>
<evidence type="ECO:0000256" key="1">
    <source>
        <dbReference type="SAM" id="SignalP"/>
    </source>
</evidence>
<sequence length="104" mass="12009">MKKFFGNLFFFFLPKVLLLAFIKWKYSHALVEQENIYGYCIDRRAKSFSLVRSRSLIFGTCLGVRRLVVVDTKLLPSCSFAVVLSKGNNFEFKAGRVTRVLPHL</sequence>
<dbReference type="EMBL" id="GIFC01006811">
    <property type="protein sequence ID" value="MXU88894.1"/>
    <property type="molecule type" value="Transcribed_RNA"/>
</dbReference>
<evidence type="ECO:0000313" key="2">
    <source>
        <dbReference type="EMBL" id="MXU88894.1"/>
    </source>
</evidence>
<name>A0A6B0UG77_IXORI</name>
<keyword evidence="1" id="KW-0732">Signal</keyword>
<feature type="signal peptide" evidence="1">
    <location>
        <begin position="1"/>
        <end position="29"/>
    </location>
</feature>
<protein>
    <submittedName>
        <fullName evidence="2">Putative secreted protein</fullName>
    </submittedName>
</protein>
<accession>A0A6B0UG77</accession>
<feature type="chain" id="PRO_5025482060" evidence="1">
    <location>
        <begin position="30"/>
        <end position="104"/>
    </location>
</feature>
<dbReference type="AlphaFoldDB" id="A0A6B0UG77"/>